<reference evidence="2 3" key="1">
    <citation type="journal article" date="2015" name="Appl. Environ. Microbiol.">
        <title>The Geoglobus acetivorans genome: Fe(III) reduction, acetate utilization, autotrophic growth, and degradation of aromatic compounds in a hyperthermophilic archaeon.</title>
        <authorList>
            <person name="Mardanov A.V."/>
            <person name="Slododkina G.B."/>
            <person name="Slobodkin A.I."/>
            <person name="Beletsky A.V."/>
            <person name="Gavrilov S.N."/>
            <person name="Kublanov I.V."/>
            <person name="Bonch-Osmolovskaya E.A."/>
            <person name="Skryabin K.G."/>
            <person name="Ravin N.V."/>
        </authorList>
    </citation>
    <scope>NUCLEOTIDE SEQUENCE [LARGE SCALE GENOMIC DNA]</scope>
    <source>
        <strain evidence="2 3">SBH6</strain>
    </source>
</reference>
<dbReference type="Pfam" id="PF19571">
    <property type="entry name" value="ACT_8"/>
    <property type="match status" value="1"/>
</dbReference>
<dbReference type="STRING" id="565033.GACE_1886"/>
<accession>A0A0A7GIZ2</accession>
<evidence type="ECO:0000313" key="2">
    <source>
        <dbReference type="EMBL" id="AIY90912.1"/>
    </source>
</evidence>
<dbReference type="KEGG" id="gac:GACE_1886"/>
<dbReference type="PANTHER" id="PTHR40099">
    <property type="entry name" value="ACETOLACTATE SYNTHASE, SMALL SUBUNIT"/>
    <property type="match status" value="1"/>
</dbReference>
<evidence type="ECO:0000313" key="3">
    <source>
        <dbReference type="Proteomes" id="UP000030624"/>
    </source>
</evidence>
<dbReference type="Proteomes" id="UP000030624">
    <property type="component" value="Chromosome"/>
</dbReference>
<dbReference type="InterPro" id="IPR045865">
    <property type="entry name" value="ACT-like_dom_sf"/>
</dbReference>
<name>A0A0A7GIZ2_GEOAI</name>
<dbReference type="HOGENOM" id="CLU_136790_2_1_2"/>
<dbReference type="InterPro" id="IPR045739">
    <property type="entry name" value="ACT_dom_pair"/>
</dbReference>
<dbReference type="SUPFAM" id="SSF55021">
    <property type="entry name" value="ACT-like"/>
    <property type="match status" value="2"/>
</dbReference>
<protein>
    <submittedName>
        <fullName evidence="2">Acetolactate synthase</fullName>
    </submittedName>
</protein>
<dbReference type="PROSITE" id="PS51671">
    <property type="entry name" value="ACT"/>
    <property type="match status" value="1"/>
</dbReference>
<dbReference type="CDD" id="cd04908">
    <property type="entry name" value="ACT_Bt0572_1"/>
    <property type="match status" value="1"/>
</dbReference>
<feature type="domain" description="ACT" evidence="1">
    <location>
        <begin position="75"/>
        <end position="142"/>
    </location>
</feature>
<dbReference type="EMBL" id="CP009552">
    <property type="protein sequence ID" value="AIY90912.1"/>
    <property type="molecule type" value="Genomic_DNA"/>
</dbReference>
<proteinExistence type="predicted"/>
<sequence>MREERIIKQLSVFAENKPGKLATITGKLFQNNINIRAFTIAEAGDFGIIRMVVDNTDLAYRVLREAGFTVSLTEVLAVEVADEPGSLYRIAKALGDAGVNIEYVYAFTSEKHKALIILRVDDIENAIKVLEQEGVLFKGRID</sequence>
<dbReference type="GeneID" id="24798460"/>
<dbReference type="eggNOG" id="arCOG04444">
    <property type="taxonomic scope" value="Archaea"/>
</dbReference>
<dbReference type="PANTHER" id="PTHR40099:SF1">
    <property type="entry name" value="ACETOLACTATE SYNTHASE, SMALL SUBUNIT"/>
    <property type="match status" value="1"/>
</dbReference>
<gene>
    <name evidence="2" type="ORF">GACE_1886</name>
</gene>
<dbReference type="AlphaFoldDB" id="A0A0A7GIZ2"/>
<dbReference type="InterPro" id="IPR002912">
    <property type="entry name" value="ACT_dom"/>
</dbReference>
<organism evidence="2 3">
    <name type="scientific">Geoglobus acetivorans</name>
    <dbReference type="NCBI Taxonomy" id="565033"/>
    <lineage>
        <taxon>Archaea</taxon>
        <taxon>Methanobacteriati</taxon>
        <taxon>Methanobacteriota</taxon>
        <taxon>Archaeoglobi</taxon>
        <taxon>Archaeoglobales</taxon>
        <taxon>Archaeoglobaceae</taxon>
        <taxon>Geoglobus</taxon>
    </lineage>
</organism>
<dbReference type="CDD" id="cd04882">
    <property type="entry name" value="ACT_Bt0572_2"/>
    <property type="match status" value="1"/>
</dbReference>
<dbReference type="Gene3D" id="3.30.2130.10">
    <property type="entry name" value="VC0802-like"/>
    <property type="match status" value="1"/>
</dbReference>
<dbReference type="RefSeq" id="WP_048092932.1">
    <property type="nucleotide sequence ID" value="NZ_CP009552.1"/>
</dbReference>
<evidence type="ECO:0000259" key="1">
    <source>
        <dbReference type="PROSITE" id="PS51671"/>
    </source>
</evidence>